<feature type="compositionally biased region" description="Basic and acidic residues" evidence="7">
    <location>
        <begin position="405"/>
        <end position="417"/>
    </location>
</feature>
<accession>A0AAW1BUV7</accession>
<evidence type="ECO:0000256" key="3">
    <source>
        <dbReference type="ARBA" id="ARBA00022833"/>
    </source>
</evidence>
<evidence type="ECO:0000256" key="4">
    <source>
        <dbReference type="ARBA" id="ARBA00023125"/>
    </source>
</evidence>
<dbReference type="PROSITE" id="PS50950">
    <property type="entry name" value="ZF_THAP"/>
    <property type="match status" value="1"/>
</dbReference>
<proteinExistence type="predicted"/>
<dbReference type="Gene3D" id="1.10.4020.10">
    <property type="entry name" value="DNA breaking-rejoining enzymes"/>
    <property type="match status" value="1"/>
</dbReference>
<evidence type="ECO:0000256" key="1">
    <source>
        <dbReference type="ARBA" id="ARBA00022723"/>
    </source>
</evidence>
<dbReference type="AlphaFoldDB" id="A0AAW1BUV7"/>
<organism evidence="10 11">
    <name type="scientific">Crotalus adamanteus</name>
    <name type="common">Eastern diamondback rattlesnake</name>
    <dbReference type="NCBI Taxonomy" id="8729"/>
    <lineage>
        <taxon>Eukaryota</taxon>
        <taxon>Metazoa</taxon>
        <taxon>Chordata</taxon>
        <taxon>Craniata</taxon>
        <taxon>Vertebrata</taxon>
        <taxon>Euteleostomi</taxon>
        <taxon>Lepidosauria</taxon>
        <taxon>Squamata</taxon>
        <taxon>Bifurcata</taxon>
        <taxon>Unidentata</taxon>
        <taxon>Episquamata</taxon>
        <taxon>Toxicofera</taxon>
        <taxon>Serpentes</taxon>
        <taxon>Colubroidea</taxon>
        <taxon>Viperidae</taxon>
        <taxon>Crotalinae</taxon>
        <taxon>Crotalus</taxon>
    </lineage>
</organism>
<sequence>MTFDIHTPSSWDRHSHGNNISFHRFPLGKKDVLKKWVWNIRRKNFIPTRHHVLCSEHFCETDYLKNVASGRRYLKPEAIPTVFNIPERQRKGAKRRRPLLRHKPPDTQPRNLLKVESSAHTPSPGGGVVGLEHSYSLPASPALDSQLASIREQEPAKSAAGKSSPVLQARPWRECRDRPRQNAQEEPLVNAESERRRFRDFCYRENEGPRKVCRQLWHLCHQWLTPGRYTKLQILELVILEQFLAILPREMQESIRDQGPSTCNQAISLAEDFLENQFQVDRPSEGQTSSFPASKEAQSESQVMAKLKKIARKDRKSAILEDRTVKESVGKEAIAEKTVSSEVARIETRDGIQSNGDGNPCEAPCGESNREEAEGHSEHLDDPKSREPKDTAEKRKDPAGLAGRDNGRRARDMERRIVPNQDPG</sequence>
<dbReference type="SUPFAM" id="SSF47353">
    <property type="entry name" value="Retrovirus capsid dimerization domain-like"/>
    <property type="match status" value="1"/>
</dbReference>
<feature type="region of interest" description="Disordered" evidence="7">
    <location>
        <begin position="337"/>
        <end position="424"/>
    </location>
</feature>
<feature type="compositionally biased region" description="Basic and acidic residues" evidence="7">
    <location>
        <begin position="171"/>
        <end position="180"/>
    </location>
</feature>
<dbReference type="GO" id="GO:0008270">
    <property type="term" value="F:zinc ion binding"/>
    <property type="evidence" value="ECO:0007669"/>
    <property type="project" value="UniProtKB-KW"/>
</dbReference>
<keyword evidence="5" id="KW-0539">Nucleus</keyword>
<dbReference type="InterPro" id="IPR003309">
    <property type="entry name" value="SCAN_dom"/>
</dbReference>
<feature type="compositionally biased region" description="Basic and acidic residues" evidence="7">
    <location>
        <begin position="368"/>
        <end position="398"/>
    </location>
</feature>
<name>A0AAW1BUV7_CROAD</name>
<feature type="region of interest" description="Disordered" evidence="7">
    <location>
        <begin position="146"/>
        <end position="190"/>
    </location>
</feature>
<dbReference type="Pfam" id="PF05485">
    <property type="entry name" value="THAP"/>
    <property type="match status" value="1"/>
</dbReference>
<protein>
    <submittedName>
        <fullName evidence="10">Zinc finger protein</fullName>
    </submittedName>
</protein>
<gene>
    <name evidence="10" type="ORF">NXF25_004380</name>
</gene>
<dbReference type="PROSITE" id="PS50804">
    <property type="entry name" value="SCAN_BOX"/>
    <property type="match status" value="1"/>
</dbReference>
<feature type="region of interest" description="Disordered" evidence="7">
    <location>
        <begin position="86"/>
        <end position="133"/>
    </location>
</feature>
<dbReference type="InterPro" id="IPR050916">
    <property type="entry name" value="SCAN-C2H2_zinc_finger"/>
</dbReference>
<dbReference type="CDD" id="cd07936">
    <property type="entry name" value="SCAN"/>
    <property type="match status" value="1"/>
</dbReference>
<dbReference type="SUPFAM" id="SSF57716">
    <property type="entry name" value="Glucocorticoid receptor-like (DNA-binding domain)"/>
    <property type="match status" value="1"/>
</dbReference>
<dbReference type="EMBL" id="JAOTOJ010000002">
    <property type="protein sequence ID" value="KAK9405606.1"/>
    <property type="molecule type" value="Genomic_DNA"/>
</dbReference>
<dbReference type="SMART" id="SM00692">
    <property type="entry name" value="DM3"/>
    <property type="match status" value="1"/>
</dbReference>
<evidence type="ECO:0000313" key="10">
    <source>
        <dbReference type="EMBL" id="KAK9405606.1"/>
    </source>
</evidence>
<evidence type="ECO:0000256" key="5">
    <source>
        <dbReference type="ARBA" id="ARBA00023242"/>
    </source>
</evidence>
<evidence type="ECO:0000259" key="9">
    <source>
        <dbReference type="PROSITE" id="PS50950"/>
    </source>
</evidence>
<feature type="domain" description="THAP-type" evidence="9">
    <location>
        <begin position="1"/>
        <end position="83"/>
    </location>
</feature>
<dbReference type="InterPro" id="IPR038269">
    <property type="entry name" value="SCAN_sf"/>
</dbReference>
<evidence type="ECO:0000256" key="2">
    <source>
        <dbReference type="ARBA" id="ARBA00022771"/>
    </source>
</evidence>
<dbReference type="SMART" id="SM00980">
    <property type="entry name" value="THAP"/>
    <property type="match status" value="1"/>
</dbReference>
<dbReference type="GO" id="GO:0003677">
    <property type="term" value="F:DNA binding"/>
    <property type="evidence" value="ECO:0007669"/>
    <property type="project" value="UniProtKB-UniRule"/>
</dbReference>
<reference evidence="10 11" key="1">
    <citation type="journal article" date="2024" name="Proc. Natl. Acad. Sci. U.S.A.">
        <title>The genetic regulatory architecture and epigenomic basis for age-related changes in rattlesnake venom.</title>
        <authorList>
            <person name="Hogan M.P."/>
            <person name="Holding M.L."/>
            <person name="Nystrom G.S."/>
            <person name="Colston T.J."/>
            <person name="Bartlett D.A."/>
            <person name="Mason A.J."/>
            <person name="Ellsworth S.A."/>
            <person name="Rautsaw R.M."/>
            <person name="Lawrence K.C."/>
            <person name="Strickland J.L."/>
            <person name="He B."/>
            <person name="Fraser P."/>
            <person name="Margres M.J."/>
            <person name="Gilbert D.M."/>
            <person name="Gibbs H.L."/>
            <person name="Parkinson C.L."/>
            <person name="Rokyta D.R."/>
        </authorList>
    </citation>
    <scope>NUCLEOTIDE SEQUENCE [LARGE SCALE GENOMIC DNA]</scope>
    <source>
        <strain evidence="10">DRR0105</strain>
    </source>
</reference>
<keyword evidence="4 6" id="KW-0238">DNA-binding</keyword>
<dbReference type="PANTHER" id="PTHR45935">
    <property type="entry name" value="PROTEIN ZBED8-RELATED"/>
    <property type="match status" value="1"/>
</dbReference>
<dbReference type="SMART" id="SM00431">
    <property type="entry name" value="SCAN"/>
    <property type="match status" value="1"/>
</dbReference>
<keyword evidence="3" id="KW-0862">Zinc</keyword>
<dbReference type="InterPro" id="IPR006612">
    <property type="entry name" value="THAP_Znf"/>
</dbReference>
<evidence type="ECO:0000256" key="6">
    <source>
        <dbReference type="PROSITE-ProRule" id="PRU00309"/>
    </source>
</evidence>
<feature type="domain" description="SCAN box" evidence="8">
    <location>
        <begin position="195"/>
        <end position="273"/>
    </location>
</feature>
<dbReference type="PANTHER" id="PTHR45935:SF15">
    <property type="entry name" value="SCAN BOX DOMAIN-CONTAINING PROTEIN"/>
    <property type="match status" value="1"/>
</dbReference>
<dbReference type="Pfam" id="PF02023">
    <property type="entry name" value="SCAN"/>
    <property type="match status" value="1"/>
</dbReference>
<feature type="compositionally biased region" description="Basic residues" evidence="7">
    <location>
        <begin position="91"/>
        <end position="102"/>
    </location>
</feature>
<dbReference type="FunFam" id="1.10.4020.10:FF:000001">
    <property type="entry name" value="zinc finger protein 263 isoform X1"/>
    <property type="match status" value="1"/>
</dbReference>
<keyword evidence="2 6" id="KW-0863">Zinc-finger</keyword>
<comment type="caution">
    <text evidence="10">The sequence shown here is derived from an EMBL/GenBank/DDBJ whole genome shotgun (WGS) entry which is preliminary data.</text>
</comment>
<dbReference type="Proteomes" id="UP001474421">
    <property type="component" value="Unassembled WGS sequence"/>
</dbReference>
<evidence type="ECO:0000313" key="11">
    <source>
        <dbReference type="Proteomes" id="UP001474421"/>
    </source>
</evidence>
<keyword evidence="11" id="KW-1185">Reference proteome</keyword>
<keyword evidence="1" id="KW-0479">Metal-binding</keyword>
<evidence type="ECO:0000256" key="7">
    <source>
        <dbReference type="SAM" id="MobiDB-lite"/>
    </source>
</evidence>
<feature type="region of interest" description="Disordered" evidence="7">
    <location>
        <begin position="281"/>
        <end position="302"/>
    </location>
</feature>
<evidence type="ECO:0000259" key="8">
    <source>
        <dbReference type="PROSITE" id="PS50804"/>
    </source>
</evidence>